<dbReference type="Proteomes" id="UP000191988">
    <property type="component" value="Unassembled WGS sequence"/>
</dbReference>
<dbReference type="SUPFAM" id="SSF55781">
    <property type="entry name" value="GAF domain-like"/>
    <property type="match status" value="1"/>
</dbReference>
<dbReference type="InterPro" id="IPR002197">
    <property type="entry name" value="HTH_Fis"/>
</dbReference>
<feature type="domain" description="GAF" evidence="1">
    <location>
        <begin position="91"/>
        <end position="219"/>
    </location>
</feature>
<dbReference type="Pfam" id="PF02954">
    <property type="entry name" value="HTH_8"/>
    <property type="match status" value="1"/>
</dbReference>
<accession>A0A1S7NRU9</accession>
<name>A0A1S7NRU9_9HYPH</name>
<evidence type="ECO:0000259" key="1">
    <source>
        <dbReference type="Pfam" id="PF01590"/>
    </source>
</evidence>
<proteinExistence type="predicted"/>
<dbReference type="EMBL" id="FBWK01000008">
    <property type="protein sequence ID" value="CUX10527.1"/>
    <property type="molecule type" value="Genomic_DNA"/>
</dbReference>
<dbReference type="GO" id="GO:0043565">
    <property type="term" value="F:sequence-specific DNA binding"/>
    <property type="evidence" value="ECO:0007669"/>
    <property type="project" value="InterPro"/>
</dbReference>
<gene>
    <name evidence="3" type="ORF">AGR3A_Cc160009</name>
</gene>
<dbReference type="InterPro" id="IPR029016">
    <property type="entry name" value="GAF-like_dom_sf"/>
</dbReference>
<dbReference type="Pfam" id="PF01590">
    <property type="entry name" value="GAF"/>
    <property type="match status" value="1"/>
</dbReference>
<evidence type="ECO:0000313" key="3">
    <source>
        <dbReference type="EMBL" id="CUX10527.1"/>
    </source>
</evidence>
<dbReference type="STRING" id="1183432.AGR3A_Cc160009"/>
<dbReference type="Gene3D" id="3.30.450.40">
    <property type="match status" value="1"/>
</dbReference>
<feature type="domain" description="DNA binding HTH" evidence="2">
    <location>
        <begin position="294"/>
        <end position="334"/>
    </location>
</feature>
<dbReference type="SUPFAM" id="SSF46689">
    <property type="entry name" value="Homeodomain-like"/>
    <property type="match status" value="1"/>
</dbReference>
<reference evidence="4" key="1">
    <citation type="submission" date="2016-01" db="EMBL/GenBank/DDBJ databases">
        <authorList>
            <person name="Regsiter A."/>
            <person name="william w."/>
        </authorList>
    </citation>
    <scope>NUCLEOTIDE SEQUENCE [LARGE SCALE GENOMIC DNA]</scope>
    <source>
        <strain evidence="4">CFBP 6623</strain>
    </source>
</reference>
<sequence>MKHERFQRTIAEKLWEERMPTDIAHAERVYETARHRSAAASSPIVASWRRCMVKHRLAPEENRKPIFLSEFEFRRARESAAGLIAESTDELDRIFHSVGKSGCCLLLTDAQGVALERRGAASDDRDFRALGLWSGAVWSEASVGTNGIGTALVDERSVVVYRDQHFFTSNTELCCTTAPIRDHTGRVTGALDISTCRDDINEMTFSFVTQAVRDAAQRIEGNLFRRAFPGARIVVVPTGFGAALSLLAVDQDDLVLGATRAARLALKLDDHAIAQGLPAADILQEERHDSGSDLAEAERSALRRVLSRTNGNVTQAASLLGISRATLHRKMKKLAVH</sequence>
<dbReference type="PRINTS" id="PR01590">
    <property type="entry name" value="HTHFIS"/>
</dbReference>
<dbReference type="Gene3D" id="1.10.10.60">
    <property type="entry name" value="Homeodomain-like"/>
    <property type="match status" value="1"/>
</dbReference>
<keyword evidence="4" id="KW-1185">Reference proteome</keyword>
<dbReference type="InterPro" id="IPR009057">
    <property type="entry name" value="Homeodomain-like_sf"/>
</dbReference>
<evidence type="ECO:0000259" key="2">
    <source>
        <dbReference type="Pfam" id="PF02954"/>
    </source>
</evidence>
<dbReference type="AlphaFoldDB" id="A0A1S7NRU9"/>
<organism evidence="3 4">
    <name type="scientific">Agrobacterium tomkonis CFBP 6623</name>
    <dbReference type="NCBI Taxonomy" id="1183432"/>
    <lineage>
        <taxon>Bacteria</taxon>
        <taxon>Pseudomonadati</taxon>
        <taxon>Pseudomonadota</taxon>
        <taxon>Alphaproteobacteria</taxon>
        <taxon>Hyphomicrobiales</taxon>
        <taxon>Rhizobiaceae</taxon>
        <taxon>Rhizobium/Agrobacterium group</taxon>
        <taxon>Agrobacterium</taxon>
        <taxon>Agrobacterium tumefaciens complex</taxon>
    </lineage>
</organism>
<dbReference type="InterPro" id="IPR003018">
    <property type="entry name" value="GAF"/>
</dbReference>
<evidence type="ECO:0000313" key="4">
    <source>
        <dbReference type="Proteomes" id="UP000191988"/>
    </source>
</evidence>
<protein>
    <submittedName>
        <fullName evidence="3">Putative transcriptional regulatory protein, Fis family</fullName>
    </submittedName>
</protein>